<protein>
    <recommendedName>
        <fullName evidence="2">DUF1023 domain-containing protein</fullName>
    </recommendedName>
</protein>
<dbReference type="SUPFAM" id="SSF53474">
    <property type="entry name" value="alpha/beta-Hydrolases"/>
    <property type="match status" value="1"/>
</dbReference>
<keyword evidence="1" id="KW-0732">Signal</keyword>
<feature type="chain" id="PRO_5038059937" description="DUF1023 domain-containing protein" evidence="1">
    <location>
        <begin position="26"/>
        <end position="255"/>
    </location>
</feature>
<proteinExistence type="predicted"/>
<dbReference type="InterPro" id="IPR010427">
    <property type="entry name" value="DUF1023"/>
</dbReference>
<evidence type="ECO:0000259" key="2">
    <source>
        <dbReference type="Pfam" id="PF06259"/>
    </source>
</evidence>
<dbReference type="EMBL" id="BOOW01000026">
    <property type="protein sequence ID" value="GII93726.1"/>
    <property type="molecule type" value="Genomic_DNA"/>
</dbReference>
<organism evidence="3 4">
    <name type="scientific">Sinosporangium siamense</name>
    <dbReference type="NCBI Taxonomy" id="1367973"/>
    <lineage>
        <taxon>Bacteria</taxon>
        <taxon>Bacillati</taxon>
        <taxon>Actinomycetota</taxon>
        <taxon>Actinomycetes</taxon>
        <taxon>Streptosporangiales</taxon>
        <taxon>Streptosporangiaceae</taxon>
        <taxon>Sinosporangium</taxon>
    </lineage>
</organism>
<reference evidence="3" key="1">
    <citation type="submission" date="2021-01" db="EMBL/GenBank/DDBJ databases">
        <title>Whole genome shotgun sequence of Sinosporangium siamense NBRC 109515.</title>
        <authorList>
            <person name="Komaki H."/>
            <person name="Tamura T."/>
        </authorList>
    </citation>
    <scope>NUCLEOTIDE SEQUENCE</scope>
    <source>
        <strain evidence="3">NBRC 109515</strain>
    </source>
</reference>
<evidence type="ECO:0000313" key="3">
    <source>
        <dbReference type="EMBL" id="GII93726.1"/>
    </source>
</evidence>
<comment type="caution">
    <text evidence="3">The sequence shown here is derived from an EMBL/GenBank/DDBJ whole genome shotgun (WGS) entry which is preliminary data.</text>
</comment>
<accession>A0A919RH13</accession>
<keyword evidence="4" id="KW-1185">Reference proteome</keyword>
<sequence length="255" mass="26230">MGAHMRWKVLTAVALAATTILTMTAAGGRDGPGERLIRVYGDLAAARGVAIVVPGSDTTVATFERRGAKPYSTPGGGAKALLAEARRLGEDPGLAVVAWLGYDVPATRSLAVAMDDAAEDGAAALRETIAGLAGKRVTLLCHSYGSVVCAKAVRGTAVADMAVYGSPGLTVDHARELGGVRLWAGLGSADGIRNVPNVRIGPFGFGKDPTEPSFGAHRFVTGGAGHSDYLRPGSESLRNLTLIALGRVSEVSRVR</sequence>
<evidence type="ECO:0000256" key="1">
    <source>
        <dbReference type="SAM" id="SignalP"/>
    </source>
</evidence>
<feature type="domain" description="DUF1023" evidence="2">
    <location>
        <begin position="37"/>
        <end position="198"/>
    </location>
</feature>
<dbReference type="InterPro" id="IPR029058">
    <property type="entry name" value="AB_hydrolase_fold"/>
</dbReference>
<evidence type="ECO:0000313" key="4">
    <source>
        <dbReference type="Proteomes" id="UP000606172"/>
    </source>
</evidence>
<dbReference type="Pfam" id="PF06259">
    <property type="entry name" value="Abhydrolase_8"/>
    <property type="match status" value="1"/>
</dbReference>
<dbReference type="Proteomes" id="UP000606172">
    <property type="component" value="Unassembled WGS sequence"/>
</dbReference>
<name>A0A919RH13_9ACTN</name>
<feature type="signal peptide" evidence="1">
    <location>
        <begin position="1"/>
        <end position="25"/>
    </location>
</feature>
<dbReference type="AlphaFoldDB" id="A0A919RH13"/>
<gene>
    <name evidence="3" type="ORF">Ssi02_39570</name>
</gene>